<sequence length="979" mass="109266">MDTAAMELDDKQGDTDLDTTEVTGTGNHDADNTHTGYAADTDNHEADDADNHEADDADNHEADDTDDTDNHEADDTDDADNHEADDTDDADNHEADDTDDADDADNHEADNTDTDTSNAAVWDTDLPSSDNVSDFIMSSQVLSEDDPSDIEASDFEVDPVPEGMPDKGWDFSVNAKKFKNGPHLPFNSELEFRVMSLFSAVGSAKFSRDQQLGVLKAYEHVPDSPTLGRLRSLSADLRALLNVSPNLYKIGDKPVYYIPIQQTIRLAFANPVIRNQLHTLPTLQKISSELYHSSKWFEEIPTPMVRVERVNGFYDIFAGEAYHLGQDEVSCIVPVTFATTEDGSVIACGKKAMVANRCLIVKDEDIVVAVSSIPSAVDIQALRSFWFGQTIPVSLARTVKAHSPLRAKAKGRRVINLPLTLFNDDTSGNVSKKWNKYESWLFSLTGLPFKATQQQSNINFICTSKKASAIETAEIIVHCMRELQDGIVVYDVTLEEDVVVIGELVLLSMHSSMDSLLMEIFKGCILQILGDNPAQSIIVSHSGLASSKPCRICDVQTPSSANLLPMFLLRQETTILRSFTVLKEKLMNWSQLVMQKELPPATVSLQMKLAGIKDYHFNKFLDDHFSRPAMNPLLGANLKAYLEGVQQEGLPERIDGHSLVHYVGSLVGKDFRLFVQIAPFALTNVVTKELLATWVSLSHLVAHLYMSHIHVALYNVDFTNHMDQFVFHASKTPHFYEVVKPKLHLLRHIPDLTRRFGPPRLCATEAFESSNKIIRNCISHTSRQNTLRDVSMHFANNMAVQHVVDGGAFQIEHVFRCNNSLQHMSTRTEKSSRKSVVKLNQFVQVNESQSILLQVTSIDTSQNTATGLEFGFSVTLLSSMFSIAALPIAQLQKNGAQKLKAIHFMSHMLEMEHSASICIISAHEKLFQALLYQDQVKLPKKILKMRSFRHLWNQRNEVGHLQNNRRSVVLSSTCWMVSG</sequence>
<proteinExistence type="predicted"/>
<feature type="compositionally biased region" description="Basic and acidic residues" evidence="1">
    <location>
        <begin position="41"/>
        <end position="95"/>
    </location>
</feature>
<dbReference type="STRING" id="246404.A0A507D0G1"/>
<dbReference type="Proteomes" id="UP000320333">
    <property type="component" value="Unassembled WGS sequence"/>
</dbReference>
<dbReference type="OrthoDB" id="2157241at2759"/>
<dbReference type="PANTHER" id="PTHR31912">
    <property type="entry name" value="IP13529P"/>
    <property type="match status" value="1"/>
</dbReference>
<gene>
    <name evidence="2" type="ORF">CcCBS67573_g10386</name>
</gene>
<name>A0A507D0G1_9FUNG</name>
<evidence type="ECO:0000313" key="3">
    <source>
        <dbReference type="Proteomes" id="UP000320333"/>
    </source>
</evidence>
<dbReference type="AlphaFoldDB" id="A0A507D0G1"/>
<reference evidence="2 3" key="1">
    <citation type="journal article" date="2019" name="Sci. Rep.">
        <title>Comparative genomics of chytrid fungi reveal insights into the obligate biotrophic and pathogenic lifestyle of Synchytrium endobioticum.</title>
        <authorList>
            <person name="van de Vossenberg B.T.L.H."/>
            <person name="Warris S."/>
            <person name="Nguyen H.D.T."/>
            <person name="van Gent-Pelzer M.P.E."/>
            <person name="Joly D.L."/>
            <person name="van de Geest H.C."/>
            <person name="Bonants P.J.M."/>
            <person name="Smith D.S."/>
            <person name="Levesque C.A."/>
            <person name="van der Lee T.A.J."/>
        </authorList>
    </citation>
    <scope>NUCLEOTIDE SEQUENCE [LARGE SCALE GENOMIC DNA]</scope>
    <source>
        <strain evidence="2 3">CBS 675.73</strain>
    </source>
</reference>
<dbReference type="PANTHER" id="PTHR31912:SF34">
    <property type="entry name" value="NOTOCHORD-RELATED PROTEIN"/>
    <property type="match status" value="1"/>
</dbReference>
<feature type="compositionally biased region" description="Acidic residues" evidence="1">
    <location>
        <begin position="143"/>
        <end position="159"/>
    </location>
</feature>
<comment type="caution">
    <text evidence="2">The sequence shown here is derived from an EMBL/GenBank/DDBJ whole genome shotgun (WGS) entry which is preliminary data.</text>
</comment>
<evidence type="ECO:0000256" key="1">
    <source>
        <dbReference type="SAM" id="MobiDB-lite"/>
    </source>
</evidence>
<protein>
    <submittedName>
        <fullName evidence="2">Uncharacterized protein</fullName>
    </submittedName>
</protein>
<dbReference type="EMBL" id="QEAP01001453">
    <property type="protein sequence ID" value="TPX44969.1"/>
    <property type="molecule type" value="Genomic_DNA"/>
</dbReference>
<feature type="region of interest" description="Disordered" evidence="1">
    <location>
        <begin position="1"/>
        <end position="163"/>
    </location>
</feature>
<accession>A0A507D0G1</accession>
<keyword evidence="3" id="KW-1185">Reference proteome</keyword>
<feature type="compositionally biased region" description="Polar residues" evidence="1">
    <location>
        <begin position="126"/>
        <end position="142"/>
    </location>
</feature>
<evidence type="ECO:0000313" key="2">
    <source>
        <dbReference type="EMBL" id="TPX44969.1"/>
    </source>
</evidence>
<organism evidence="2 3">
    <name type="scientific">Chytriomyces confervae</name>
    <dbReference type="NCBI Taxonomy" id="246404"/>
    <lineage>
        <taxon>Eukaryota</taxon>
        <taxon>Fungi</taxon>
        <taxon>Fungi incertae sedis</taxon>
        <taxon>Chytridiomycota</taxon>
        <taxon>Chytridiomycota incertae sedis</taxon>
        <taxon>Chytridiomycetes</taxon>
        <taxon>Chytridiales</taxon>
        <taxon>Chytriomycetaceae</taxon>
        <taxon>Chytriomyces</taxon>
    </lineage>
</organism>